<feature type="transmembrane region" description="Helical" evidence="1">
    <location>
        <begin position="99"/>
        <end position="124"/>
    </location>
</feature>
<organism evidence="2 3">
    <name type="scientific">Vagococcus zengguangii</name>
    <dbReference type="NCBI Taxonomy" id="2571750"/>
    <lineage>
        <taxon>Bacteria</taxon>
        <taxon>Bacillati</taxon>
        <taxon>Bacillota</taxon>
        <taxon>Bacilli</taxon>
        <taxon>Lactobacillales</taxon>
        <taxon>Enterococcaceae</taxon>
        <taxon>Vagococcus</taxon>
    </lineage>
</organism>
<feature type="transmembrane region" description="Helical" evidence="1">
    <location>
        <begin position="76"/>
        <end position="93"/>
    </location>
</feature>
<keyword evidence="3" id="KW-1185">Reference proteome</keyword>
<name>A0A4D7CW10_9ENTE</name>
<feature type="transmembrane region" description="Helical" evidence="1">
    <location>
        <begin position="20"/>
        <end position="43"/>
    </location>
</feature>
<sequence length="204" mass="23492">MISNGIYLVLNDVWGLVKLNFMFLAFSLLGGVVLGVGPAMLMVNDLILEYRLQSQQITWREGFERWKANFIRGNQIFYLYVLISAVLIYNLYICVQIKGLAWLILSFLLLFFTFMIGMVFLYMININSSFEISIVNLFKLSFATVFLNLGTFIKLITMIGLVLFLSWKMKGLLLFMTFSGLLFLTTLVIKKQVAHVRLQLIGHE</sequence>
<dbReference type="AlphaFoldDB" id="A0A4D7CW10"/>
<dbReference type="KEGG" id="vao:FA707_04165"/>
<dbReference type="Proteomes" id="UP000298615">
    <property type="component" value="Chromosome"/>
</dbReference>
<reference evidence="2 3" key="1">
    <citation type="submission" date="2019-04" db="EMBL/GenBank/DDBJ databases">
        <title>Vagococcus sp. nov., isolated from faeces of yaks (Bos grunniens).</title>
        <authorList>
            <person name="Ge Y."/>
        </authorList>
    </citation>
    <scope>NUCLEOTIDE SEQUENCE [LARGE SCALE GENOMIC DNA]</scope>
    <source>
        <strain evidence="2 3">MN-17</strain>
    </source>
</reference>
<dbReference type="InterPro" id="IPR006938">
    <property type="entry name" value="DUF624"/>
</dbReference>
<keyword evidence="1" id="KW-1133">Transmembrane helix</keyword>
<evidence type="ECO:0000313" key="3">
    <source>
        <dbReference type="Proteomes" id="UP000298615"/>
    </source>
</evidence>
<dbReference type="RefSeq" id="WP_136953041.1">
    <property type="nucleotide sequence ID" value="NZ_CP039712.1"/>
</dbReference>
<accession>A0A4D7CW10</accession>
<feature type="transmembrane region" description="Helical" evidence="1">
    <location>
        <begin position="145"/>
        <end position="165"/>
    </location>
</feature>
<proteinExistence type="predicted"/>
<keyword evidence="1" id="KW-0472">Membrane</keyword>
<gene>
    <name evidence="2" type="ORF">FA707_04165</name>
</gene>
<dbReference type="EMBL" id="CP039712">
    <property type="protein sequence ID" value="QCI86206.1"/>
    <property type="molecule type" value="Genomic_DNA"/>
</dbReference>
<evidence type="ECO:0000313" key="2">
    <source>
        <dbReference type="EMBL" id="QCI86206.1"/>
    </source>
</evidence>
<protein>
    <submittedName>
        <fullName evidence="2">DUF624 domain-containing protein</fullName>
    </submittedName>
</protein>
<feature type="transmembrane region" description="Helical" evidence="1">
    <location>
        <begin position="171"/>
        <end position="189"/>
    </location>
</feature>
<keyword evidence="1" id="KW-0812">Transmembrane</keyword>
<evidence type="ECO:0000256" key="1">
    <source>
        <dbReference type="SAM" id="Phobius"/>
    </source>
</evidence>
<dbReference type="Pfam" id="PF04854">
    <property type="entry name" value="DUF624"/>
    <property type="match status" value="1"/>
</dbReference>